<name>L8HCX8_ACACF</name>
<dbReference type="EMBL" id="KB007880">
    <property type="protein sequence ID" value="ELR22588.1"/>
    <property type="molecule type" value="Genomic_DNA"/>
</dbReference>
<evidence type="ECO:0000313" key="2">
    <source>
        <dbReference type="EMBL" id="ELR22588.1"/>
    </source>
</evidence>
<protein>
    <submittedName>
        <fullName evidence="2">Uncharacterized protein</fullName>
    </submittedName>
</protein>
<evidence type="ECO:0000256" key="1">
    <source>
        <dbReference type="SAM" id="MobiDB-lite"/>
    </source>
</evidence>
<dbReference type="VEuPathDB" id="AmoebaDB:ACA1_307850"/>
<evidence type="ECO:0000313" key="3">
    <source>
        <dbReference type="Proteomes" id="UP000011083"/>
    </source>
</evidence>
<feature type="compositionally biased region" description="Acidic residues" evidence="1">
    <location>
        <begin position="155"/>
        <end position="170"/>
    </location>
</feature>
<dbReference type="Proteomes" id="UP000011083">
    <property type="component" value="Unassembled WGS sequence"/>
</dbReference>
<dbReference type="AlphaFoldDB" id="L8HCX8"/>
<keyword evidence="3" id="KW-1185">Reference proteome</keyword>
<dbReference type="KEGG" id="acan:ACA1_307850"/>
<dbReference type="RefSeq" id="XP_004349676.1">
    <property type="nucleotide sequence ID" value="XM_004349626.1"/>
</dbReference>
<gene>
    <name evidence="2" type="ORF">ACA1_307850</name>
</gene>
<feature type="region of interest" description="Disordered" evidence="1">
    <location>
        <begin position="80"/>
        <end position="173"/>
    </location>
</feature>
<sequence>MVLELLGWVRASDVASWRDHFDAHDARLWRRTYFRTWPPPLACPSSTTGSATSDPEPGHSVTTMADVQAALYAAAELAGRYSGGGQPADNKKRKRADARPPAPHSGLRAGEEPEEANTTQRKKIKTEKNEHDDEGEDSKRQKGVKMWVRVAKVENEEEEEGEGDDDDDDLWLPPLADQAHMDAVQKAVEEAEDKLERLGLAARLRRQLATIISAKHEIRYNTAVVPSLPLPRRLLLLLNRNMLYDKIDLTTGDGDADHTKVSVVMYSLVTGLPLRMTYSSRHLTWTSDKLEGRAQRFERKDGDAPIRAMLKQLVTFLFGEDRTHVFTPVDMEHYLQSILVHEPDHGNFLFFWWQLGDTI</sequence>
<accession>L8HCX8</accession>
<organism evidence="2 3">
    <name type="scientific">Acanthamoeba castellanii (strain ATCC 30010 / Neff)</name>
    <dbReference type="NCBI Taxonomy" id="1257118"/>
    <lineage>
        <taxon>Eukaryota</taxon>
        <taxon>Amoebozoa</taxon>
        <taxon>Discosea</taxon>
        <taxon>Longamoebia</taxon>
        <taxon>Centramoebida</taxon>
        <taxon>Acanthamoebidae</taxon>
        <taxon>Acanthamoeba</taxon>
    </lineage>
</organism>
<reference evidence="2 3" key="1">
    <citation type="journal article" date="2013" name="Genome Biol.">
        <title>Genome of Acanthamoeba castellanii highlights extensive lateral gene transfer and early evolution of tyrosine kinase signaling.</title>
        <authorList>
            <person name="Clarke M."/>
            <person name="Lohan A.J."/>
            <person name="Liu B."/>
            <person name="Lagkouvardos I."/>
            <person name="Roy S."/>
            <person name="Zafar N."/>
            <person name="Bertelli C."/>
            <person name="Schilde C."/>
            <person name="Kianianmomeni A."/>
            <person name="Burglin T.R."/>
            <person name="Frech C."/>
            <person name="Turcotte B."/>
            <person name="Kopec K.O."/>
            <person name="Synnott J.M."/>
            <person name="Choo C."/>
            <person name="Paponov I."/>
            <person name="Finkler A."/>
            <person name="Soon Heng Tan C."/>
            <person name="Hutchins A.P."/>
            <person name="Weinmeier T."/>
            <person name="Rattei T."/>
            <person name="Chu J.S."/>
            <person name="Gimenez G."/>
            <person name="Irimia M."/>
            <person name="Rigden D.J."/>
            <person name="Fitzpatrick D.A."/>
            <person name="Lorenzo-Morales J."/>
            <person name="Bateman A."/>
            <person name="Chiu C.H."/>
            <person name="Tang P."/>
            <person name="Hegemann P."/>
            <person name="Fromm H."/>
            <person name="Raoult D."/>
            <person name="Greub G."/>
            <person name="Miranda-Saavedra D."/>
            <person name="Chen N."/>
            <person name="Nash P."/>
            <person name="Ginger M.L."/>
            <person name="Horn M."/>
            <person name="Schaap P."/>
            <person name="Caler L."/>
            <person name="Loftus B."/>
        </authorList>
    </citation>
    <scope>NUCLEOTIDE SEQUENCE [LARGE SCALE GENOMIC DNA]</scope>
    <source>
        <strain evidence="2 3">Neff</strain>
    </source>
</reference>
<proteinExistence type="predicted"/>
<dbReference type="GeneID" id="14923529"/>